<feature type="domain" description="AMP-dependent synthetase/ligase" evidence="3">
    <location>
        <begin position="68"/>
        <end position="453"/>
    </location>
</feature>
<protein>
    <submittedName>
        <fullName evidence="6">Unannotated protein</fullName>
    </submittedName>
</protein>
<evidence type="ECO:0000313" key="6">
    <source>
        <dbReference type="EMBL" id="CAB4787253.1"/>
    </source>
</evidence>
<dbReference type="Pfam" id="PF00501">
    <property type="entry name" value="AMP-binding"/>
    <property type="match status" value="1"/>
</dbReference>
<dbReference type="Gene3D" id="2.30.38.10">
    <property type="entry name" value="Luciferase, Domain 3"/>
    <property type="match status" value="1"/>
</dbReference>
<dbReference type="EMBL" id="CAFBQJ010000019">
    <property type="protein sequence ID" value="CAB5045187.1"/>
    <property type="molecule type" value="Genomic_DNA"/>
</dbReference>
<accession>A0A6J6WVJ8</accession>
<dbReference type="AlphaFoldDB" id="A0A6J6WVJ8"/>
<evidence type="ECO:0000256" key="2">
    <source>
        <dbReference type="ARBA" id="ARBA00022598"/>
    </source>
</evidence>
<evidence type="ECO:0000313" key="7">
    <source>
        <dbReference type="EMBL" id="CAB4969818.1"/>
    </source>
</evidence>
<proteinExistence type="inferred from homology"/>
<dbReference type="EMBL" id="CAFBNZ010000069">
    <property type="protein sequence ID" value="CAB4969818.1"/>
    <property type="molecule type" value="Genomic_DNA"/>
</dbReference>
<name>A0A6J6WVJ8_9ZZZZ</name>
<dbReference type="GO" id="GO:0019748">
    <property type="term" value="P:secondary metabolic process"/>
    <property type="evidence" value="ECO:0007669"/>
    <property type="project" value="TreeGrafter"/>
</dbReference>
<dbReference type="Gene3D" id="3.30.300.30">
    <property type="match status" value="1"/>
</dbReference>
<gene>
    <name evidence="5" type="ORF">UFOPK1960_00481</name>
    <name evidence="6" type="ORF">UFOPK2921_01205</name>
    <name evidence="7" type="ORF">UFOPK3889_00501</name>
    <name evidence="8" type="ORF">UFOPK4275_00207</name>
    <name evidence="9" type="ORF">UFOPK4422_01311</name>
</gene>
<evidence type="ECO:0000313" key="8">
    <source>
        <dbReference type="EMBL" id="CAB5045187.1"/>
    </source>
</evidence>
<organism evidence="6">
    <name type="scientific">freshwater metagenome</name>
    <dbReference type="NCBI Taxonomy" id="449393"/>
    <lineage>
        <taxon>unclassified sequences</taxon>
        <taxon>metagenomes</taxon>
        <taxon>ecological metagenomes</taxon>
    </lineage>
</organism>
<dbReference type="SUPFAM" id="SSF56801">
    <property type="entry name" value="Acetyl-CoA synthetase-like"/>
    <property type="match status" value="1"/>
</dbReference>
<reference evidence="6" key="1">
    <citation type="submission" date="2020-05" db="EMBL/GenBank/DDBJ databases">
        <authorList>
            <person name="Chiriac C."/>
            <person name="Salcher M."/>
            <person name="Ghai R."/>
            <person name="Kavagutti S V."/>
        </authorList>
    </citation>
    <scope>NUCLEOTIDE SEQUENCE</scope>
</reference>
<dbReference type="PANTHER" id="PTHR24096">
    <property type="entry name" value="LONG-CHAIN-FATTY-ACID--COA LIGASE"/>
    <property type="match status" value="1"/>
</dbReference>
<dbReference type="EMBL" id="CAEZVL010000051">
    <property type="protein sequence ID" value="CAB4627616.1"/>
    <property type="molecule type" value="Genomic_DNA"/>
</dbReference>
<evidence type="ECO:0000313" key="9">
    <source>
        <dbReference type="EMBL" id="CAB5130616.1"/>
    </source>
</evidence>
<evidence type="ECO:0000259" key="4">
    <source>
        <dbReference type="Pfam" id="PF13193"/>
    </source>
</evidence>
<dbReference type="Pfam" id="PF13193">
    <property type="entry name" value="AMP-binding_C"/>
    <property type="match status" value="1"/>
</dbReference>
<evidence type="ECO:0000313" key="5">
    <source>
        <dbReference type="EMBL" id="CAB4627616.1"/>
    </source>
</evidence>
<dbReference type="EMBL" id="CAEZZV010000177">
    <property type="protein sequence ID" value="CAB4787253.1"/>
    <property type="molecule type" value="Genomic_DNA"/>
</dbReference>
<dbReference type="InterPro" id="IPR045851">
    <property type="entry name" value="AMP-bd_C_sf"/>
</dbReference>
<evidence type="ECO:0000256" key="1">
    <source>
        <dbReference type="ARBA" id="ARBA00006432"/>
    </source>
</evidence>
<dbReference type="PANTHER" id="PTHR24096:SF393">
    <property type="entry name" value="LIGASE, PUTATIVE-RELATED"/>
    <property type="match status" value="1"/>
</dbReference>
<keyword evidence="2" id="KW-0436">Ligase</keyword>
<dbReference type="Gene3D" id="3.40.50.980">
    <property type="match status" value="2"/>
</dbReference>
<dbReference type="GO" id="GO:0016405">
    <property type="term" value="F:CoA-ligase activity"/>
    <property type="evidence" value="ECO:0007669"/>
    <property type="project" value="TreeGrafter"/>
</dbReference>
<dbReference type="EMBL" id="CAFBRX010000154">
    <property type="protein sequence ID" value="CAB5130616.1"/>
    <property type="molecule type" value="Genomic_DNA"/>
</dbReference>
<comment type="similarity">
    <text evidence="1">Belongs to the ATP-dependent AMP-binding enzyme family.</text>
</comment>
<dbReference type="PROSITE" id="PS00455">
    <property type="entry name" value="AMP_BINDING"/>
    <property type="match status" value="1"/>
</dbReference>
<dbReference type="InterPro" id="IPR025110">
    <property type="entry name" value="AMP-bd_C"/>
</dbReference>
<dbReference type="FunFam" id="3.30.300.30:FF:000008">
    <property type="entry name" value="2,3-dihydroxybenzoate-AMP ligase"/>
    <property type="match status" value="1"/>
</dbReference>
<evidence type="ECO:0000259" key="3">
    <source>
        <dbReference type="Pfam" id="PF00501"/>
    </source>
</evidence>
<dbReference type="InterPro" id="IPR000873">
    <property type="entry name" value="AMP-dep_synth/lig_dom"/>
</dbReference>
<sequence>MFSREGPFVYGNQTPIGNNERVINHYLSARAELDTPGSPFATIISDVRGAPVRVFASAPANLRMLWESTVAHGDKDYLVYEDERYTYAEIHAQVRKFAHYLTSQGVGRHSRVALAMRNYPEWVVGYWATVSIGAAVVGMNAWWTAPEMEYALNDSQPAVLVADDERLERLSQITGLKPIHVIAVRSDRDLPVNAVRWADVMSGVDPGSLPVVEFDTDDDATIFYTSGTTGFPKGAQLTHRGSIANIYNIVVMTTAVAMAEQKAIAAGDIPAPTGPAPVALPPSFMAPTPLFHVTACNCILHPATASGAKVVLMYKWDAGRALELIERERVTNFSGVPTMSREMLLHPDWSKRDTSSMIGMGGGGAALQPDLVHKIAGALKGGQPSTGYGMTETHGIITANSARWFIAKPESCGPLVPTLEGKLVDEDGNDLPRDPNTVGVLCVRGSIVIKGYLNRAEATADSIRDGWLNTGDIARIDEDGFVYIVDRAKDMVIRGGENVYCSEVETAIYNHDAIAEACVFGIPDERLGEVVAAVIVLRPGRSMSDVELRDFLAGKIASFKIPSKIWFRDEPIPRNASGKFLKRELRKEITGE</sequence>
<dbReference type="InterPro" id="IPR020845">
    <property type="entry name" value="AMP-binding_CS"/>
</dbReference>
<feature type="domain" description="AMP-binding enzyme C-terminal" evidence="4">
    <location>
        <begin position="503"/>
        <end position="579"/>
    </location>
</feature>